<dbReference type="SUPFAM" id="SSF53639">
    <property type="entry name" value="AraD/HMP-PK domain-like"/>
    <property type="match status" value="1"/>
</dbReference>
<organism evidence="3 4">
    <name type="scientific">Azoarcus indigens</name>
    <dbReference type="NCBI Taxonomy" id="29545"/>
    <lineage>
        <taxon>Bacteria</taxon>
        <taxon>Pseudomonadati</taxon>
        <taxon>Pseudomonadota</taxon>
        <taxon>Betaproteobacteria</taxon>
        <taxon>Rhodocyclales</taxon>
        <taxon>Zoogloeaceae</taxon>
        <taxon>Azoarcus</taxon>
    </lineage>
</organism>
<reference evidence="3 4" key="1">
    <citation type="submission" date="2019-03" db="EMBL/GenBank/DDBJ databases">
        <title>Genomic Encyclopedia of Type Strains, Phase IV (KMG-IV): sequencing the most valuable type-strain genomes for metagenomic binning, comparative biology and taxonomic classification.</title>
        <authorList>
            <person name="Goeker M."/>
        </authorList>
    </citation>
    <scope>NUCLEOTIDE SEQUENCE [LARGE SCALE GENOMIC DNA]</scope>
    <source>
        <strain evidence="3 4">DSM 12121</strain>
    </source>
</reference>
<proteinExistence type="inferred from homology"/>
<dbReference type="EMBL" id="SNVV01000001">
    <property type="protein sequence ID" value="TDN56921.1"/>
    <property type="molecule type" value="Genomic_DNA"/>
</dbReference>
<feature type="domain" description="Class II aldolase/adducin N-terminal" evidence="2">
    <location>
        <begin position="16"/>
        <end position="195"/>
    </location>
</feature>
<dbReference type="Proteomes" id="UP000295129">
    <property type="component" value="Unassembled WGS sequence"/>
</dbReference>
<evidence type="ECO:0000313" key="3">
    <source>
        <dbReference type="EMBL" id="TDN56921.1"/>
    </source>
</evidence>
<dbReference type="GO" id="GO:0005856">
    <property type="term" value="C:cytoskeleton"/>
    <property type="evidence" value="ECO:0007669"/>
    <property type="project" value="TreeGrafter"/>
</dbReference>
<comment type="caution">
    <text evidence="3">The sequence shown here is derived from an EMBL/GenBank/DDBJ whole genome shotgun (WGS) entry which is preliminary data.</text>
</comment>
<protein>
    <submittedName>
        <fullName evidence="3">Ribulose-5-phosphate 4-epimerase/fuculose-1-phosphate aldolase</fullName>
    </submittedName>
</protein>
<evidence type="ECO:0000259" key="2">
    <source>
        <dbReference type="SMART" id="SM01007"/>
    </source>
</evidence>
<dbReference type="AlphaFoldDB" id="A0A4V3BP29"/>
<dbReference type="InterPro" id="IPR001303">
    <property type="entry name" value="Aldolase_II/adducin_N"/>
</dbReference>
<evidence type="ECO:0000256" key="1">
    <source>
        <dbReference type="ARBA" id="ARBA00037961"/>
    </source>
</evidence>
<dbReference type="Gene3D" id="3.40.225.10">
    <property type="entry name" value="Class II aldolase/adducin N-terminal domain"/>
    <property type="match status" value="1"/>
</dbReference>
<sequence length="253" mass="27705">MNAPLDPAAAIHAARVDLAAACRLIHLFGWTDLLATHVTYRVPGRHDRYLINPLGLLYEEVTASSILEVDLDGRVTAGEGDVNPAGIVIHGAIHASVPDAAAVIHLHSRDGVAVATQEEGLLPLTQMALMVHGQIAYHDFQGVVLDERERADLLANIGDRHTVILRNHGTMTLGRDMGEAFARIWRLERACRFQLAAQSAGVPLRQLPDEVIARSHEQAQAIYGSKASFFPSGKREWAALRRRLDRELPGYAD</sequence>
<dbReference type="SMART" id="SM01007">
    <property type="entry name" value="Aldolase_II"/>
    <property type="match status" value="1"/>
</dbReference>
<comment type="similarity">
    <text evidence="1">Belongs to the aldolase class II family.</text>
</comment>
<dbReference type="PANTHER" id="PTHR10672:SF3">
    <property type="entry name" value="PROTEIN HU-LI TAI SHAO"/>
    <property type="match status" value="1"/>
</dbReference>
<dbReference type="Pfam" id="PF00596">
    <property type="entry name" value="Aldolase_II"/>
    <property type="match status" value="1"/>
</dbReference>
<dbReference type="InterPro" id="IPR051017">
    <property type="entry name" value="Aldolase-II_Adducin_sf"/>
</dbReference>
<dbReference type="GO" id="GO:0051015">
    <property type="term" value="F:actin filament binding"/>
    <property type="evidence" value="ECO:0007669"/>
    <property type="project" value="TreeGrafter"/>
</dbReference>
<dbReference type="InterPro" id="IPR036409">
    <property type="entry name" value="Aldolase_II/adducin_N_sf"/>
</dbReference>
<accession>A0A4V3BP29</accession>
<dbReference type="NCBIfam" id="NF005451">
    <property type="entry name" value="PRK07044.1"/>
    <property type="match status" value="1"/>
</dbReference>
<gene>
    <name evidence="3" type="ORF">C7389_101300</name>
</gene>
<name>A0A4V3BP29_9RHOO</name>
<keyword evidence="4" id="KW-1185">Reference proteome</keyword>
<evidence type="ECO:0000313" key="4">
    <source>
        <dbReference type="Proteomes" id="UP000295129"/>
    </source>
</evidence>
<dbReference type="RefSeq" id="WP_162851634.1">
    <property type="nucleotide sequence ID" value="NZ_SNVV01000001.1"/>
</dbReference>
<dbReference type="PANTHER" id="PTHR10672">
    <property type="entry name" value="ADDUCIN"/>
    <property type="match status" value="1"/>
</dbReference>